<name>A0ABD2RYB4_9SOLN</name>
<comment type="caution">
    <text evidence="1">The sequence shown here is derived from an EMBL/GenBank/DDBJ whole genome shotgun (WGS) entry which is preliminary data.</text>
</comment>
<dbReference type="Proteomes" id="UP001627284">
    <property type="component" value="Unassembled WGS sequence"/>
</dbReference>
<dbReference type="EMBL" id="JBJKTR010000017">
    <property type="protein sequence ID" value="KAL3336938.1"/>
    <property type="molecule type" value="Genomic_DNA"/>
</dbReference>
<evidence type="ECO:0000313" key="2">
    <source>
        <dbReference type="Proteomes" id="UP001627284"/>
    </source>
</evidence>
<organism evidence="1 2">
    <name type="scientific">Solanum stoloniferum</name>
    <dbReference type="NCBI Taxonomy" id="62892"/>
    <lineage>
        <taxon>Eukaryota</taxon>
        <taxon>Viridiplantae</taxon>
        <taxon>Streptophyta</taxon>
        <taxon>Embryophyta</taxon>
        <taxon>Tracheophyta</taxon>
        <taxon>Spermatophyta</taxon>
        <taxon>Magnoliopsida</taxon>
        <taxon>eudicotyledons</taxon>
        <taxon>Gunneridae</taxon>
        <taxon>Pentapetalae</taxon>
        <taxon>asterids</taxon>
        <taxon>lamiids</taxon>
        <taxon>Solanales</taxon>
        <taxon>Solanaceae</taxon>
        <taxon>Solanoideae</taxon>
        <taxon>Solaneae</taxon>
        <taxon>Solanum</taxon>
    </lineage>
</organism>
<evidence type="ECO:0000313" key="1">
    <source>
        <dbReference type="EMBL" id="KAL3336938.1"/>
    </source>
</evidence>
<accession>A0ABD2RYB4</accession>
<reference evidence="1 2" key="1">
    <citation type="submission" date="2024-05" db="EMBL/GenBank/DDBJ databases">
        <title>De novo assembly of an allotetraploid wild potato.</title>
        <authorList>
            <person name="Hosaka A.J."/>
        </authorList>
    </citation>
    <scope>NUCLEOTIDE SEQUENCE [LARGE SCALE GENOMIC DNA]</scope>
    <source>
        <tissue evidence="1">Young leaves</tissue>
    </source>
</reference>
<gene>
    <name evidence="1" type="ORF">AABB24_029561</name>
</gene>
<protein>
    <submittedName>
        <fullName evidence="1">Uncharacterized protein</fullName>
    </submittedName>
</protein>
<keyword evidence="2" id="KW-1185">Reference proteome</keyword>
<dbReference type="AlphaFoldDB" id="A0ABD2RYB4"/>
<proteinExistence type="predicted"/>
<sequence>FFSPPKLLKNHTSTILSPLSPPKLQILFKALKFQTMAGNLCITLTQSSPFSPKLYSSKPLLQKSHRISIAPLTPFLKFQDSAASQASTRGFTTICFSSPRNGPDYKGGGPDWPILRRWDVPWNWQTVSLSSLACGLRQFCFDRTNRDSINTICRT</sequence>
<feature type="non-terminal residue" evidence="1">
    <location>
        <position position="1"/>
    </location>
</feature>